<organism evidence="1 2">
    <name type="scientific">Leersia perrieri</name>
    <dbReference type="NCBI Taxonomy" id="77586"/>
    <lineage>
        <taxon>Eukaryota</taxon>
        <taxon>Viridiplantae</taxon>
        <taxon>Streptophyta</taxon>
        <taxon>Embryophyta</taxon>
        <taxon>Tracheophyta</taxon>
        <taxon>Spermatophyta</taxon>
        <taxon>Magnoliopsida</taxon>
        <taxon>Liliopsida</taxon>
        <taxon>Poales</taxon>
        <taxon>Poaceae</taxon>
        <taxon>BOP clade</taxon>
        <taxon>Oryzoideae</taxon>
        <taxon>Oryzeae</taxon>
        <taxon>Oryzinae</taxon>
        <taxon>Leersia</taxon>
    </lineage>
</organism>
<protein>
    <submittedName>
        <fullName evidence="1">Uncharacterized protein</fullName>
    </submittedName>
</protein>
<name>A0A0D9WQ98_9ORYZ</name>
<reference evidence="1 2" key="1">
    <citation type="submission" date="2012-08" db="EMBL/GenBank/DDBJ databases">
        <title>Oryza genome evolution.</title>
        <authorList>
            <person name="Wing R.A."/>
        </authorList>
    </citation>
    <scope>NUCLEOTIDE SEQUENCE</scope>
</reference>
<dbReference type="Gramene" id="LPERR06G12470.1">
    <property type="protein sequence ID" value="LPERR06G12470.1"/>
    <property type="gene ID" value="LPERR06G12470"/>
</dbReference>
<dbReference type="Proteomes" id="UP000032180">
    <property type="component" value="Chromosome 6"/>
</dbReference>
<accession>A0A0D9WQ98</accession>
<proteinExistence type="predicted"/>
<dbReference type="EnsemblPlants" id="LPERR06G12470.1">
    <property type="protein sequence ID" value="LPERR06G12470.1"/>
    <property type="gene ID" value="LPERR06G12470"/>
</dbReference>
<evidence type="ECO:0000313" key="2">
    <source>
        <dbReference type="Proteomes" id="UP000032180"/>
    </source>
</evidence>
<sequence length="169" mass="18143">MVDNEPCTPVGQLIASFGYSQNQVDHSKGKRKVVTTGLRRSSRLNKLADGLKRSNALLMHPKQGIGKSKEKSLHKLMSLAAESGLLSKNSIITELDFSTTSNPDSSSQLPSDCSFNFLQKIALSCDPHGNEVAIALDLMQAAPTANEDAFPAVCGEDRMAHAEWMAAVG</sequence>
<dbReference type="AlphaFoldDB" id="A0A0D9WQ98"/>
<reference evidence="2" key="2">
    <citation type="submission" date="2013-12" db="EMBL/GenBank/DDBJ databases">
        <authorList>
            <person name="Yu Y."/>
            <person name="Lee S."/>
            <person name="de Baynast K."/>
            <person name="Wissotski M."/>
            <person name="Liu L."/>
            <person name="Talag J."/>
            <person name="Goicoechea J."/>
            <person name="Angelova A."/>
            <person name="Jetty R."/>
            <person name="Kudrna D."/>
            <person name="Golser W."/>
            <person name="Rivera L."/>
            <person name="Zhang J."/>
            <person name="Wing R."/>
        </authorList>
    </citation>
    <scope>NUCLEOTIDE SEQUENCE</scope>
</reference>
<reference evidence="1" key="3">
    <citation type="submission" date="2015-04" db="UniProtKB">
        <authorList>
            <consortium name="EnsemblPlants"/>
        </authorList>
    </citation>
    <scope>IDENTIFICATION</scope>
</reference>
<dbReference type="HOGENOM" id="CLU_1580800_0_0_1"/>
<evidence type="ECO:0000313" key="1">
    <source>
        <dbReference type="EnsemblPlants" id="LPERR06G12470.1"/>
    </source>
</evidence>
<keyword evidence="2" id="KW-1185">Reference proteome</keyword>